<sequence>MQSCYLCDTGGSGVA</sequence>
<proteinExistence type="predicted"/>
<name>A0A0E9XSV4_ANGAN</name>
<protein>
    <submittedName>
        <fullName evidence="1">Uncharacterized protein</fullName>
    </submittedName>
</protein>
<accession>A0A0E9XSV4</accession>
<dbReference type="EMBL" id="GBXM01003632">
    <property type="protein sequence ID" value="JAI04946.1"/>
    <property type="molecule type" value="Transcribed_RNA"/>
</dbReference>
<organism evidence="1">
    <name type="scientific">Anguilla anguilla</name>
    <name type="common">European freshwater eel</name>
    <name type="synonym">Muraena anguilla</name>
    <dbReference type="NCBI Taxonomy" id="7936"/>
    <lineage>
        <taxon>Eukaryota</taxon>
        <taxon>Metazoa</taxon>
        <taxon>Chordata</taxon>
        <taxon>Craniata</taxon>
        <taxon>Vertebrata</taxon>
        <taxon>Euteleostomi</taxon>
        <taxon>Actinopterygii</taxon>
        <taxon>Neopterygii</taxon>
        <taxon>Teleostei</taxon>
        <taxon>Anguilliformes</taxon>
        <taxon>Anguillidae</taxon>
        <taxon>Anguilla</taxon>
    </lineage>
</organism>
<reference evidence="1" key="1">
    <citation type="submission" date="2014-11" db="EMBL/GenBank/DDBJ databases">
        <authorList>
            <person name="Amaro Gonzalez C."/>
        </authorList>
    </citation>
    <scope>NUCLEOTIDE SEQUENCE</scope>
</reference>
<evidence type="ECO:0000313" key="1">
    <source>
        <dbReference type="EMBL" id="JAI04946.1"/>
    </source>
</evidence>
<reference evidence="1" key="2">
    <citation type="journal article" date="2015" name="Fish Shellfish Immunol.">
        <title>Early steps in the European eel (Anguilla anguilla)-Vibrio vulnificus interaction in the gills: Role of the RtxA13 toxin.</title>
        <authorList>
            <person name="Callol A."/>
            <person name="Pajuelo D."/>
            <person name="Ebbesson L."/>
            <person name="Teles M."/>
            <person name="MacKenzie S."/>
            <person name="Amaro C."/>
        </authorList>
    </citation>
    <scope>NUCLEOTIDE SEQUENCE</scope>
</reference>